<dbReference type="STRING" id="1798705.A2563_03400"/>
<evidence type="ECO:0000256" key="5">
    <source>
        <dbReference type="ARBA" id="ARBA00023274"/>
    </source>
</evidence>
<comment type="similarity">
    <text evidence="1 7">Belongs to the universal ribosomal protein uL3 family.</text>
</comment>
<dbReference type="InterPro" id="IPR000597">
    <property type="entry name" value="Ribosomal_uL3"/>
</dbReference>
<dbReference type="Gene3D" id="2.40.30.10">
    <property type="entry name" value="Translation factors"/>
    <property type="match status" value="2"/>
</dbReference>
<evidence type="ECO:0000256" key="4">
    <source>
        <dbReference type="ARBA" id="ARBA00022980"/>
    </source>
</evidence>
<comment type="subunit">
    <text evidence="7">Part of the 50S ribosomal subunit. Forms a cluster with proteins L14 and L19.</text>
</comment>
<dbReference type="FunFam" id="2.40.30.10:FF:000004">
    <property type="entry name" value="50S ribosomal protein L3"/>
    <property type="match status" value="1"/>
</dbReference>
<dbReference type="PANTHER" id="PTHR11229:SF16">
    <property type="entry name" value="LARGE RIBOSOMAL SUBUNIT PROTEIN UL3C"/>
    <property type="match status" value="1"/>
</dbReference>
<dbReference type="PANTHER" id="PTHR11229">
    <property type="entry name" value="50S RIBOSOMAL PROTEIN L3"/>
    <property type="match status" value="1"/>
</dbReference>
<dbReference type="NCBIfam" id="TIGR03625">
    <property type="entry name" value="L3_bact"/>
    <property type="match status" value="1"/>
</dbReference>
<gene>
    <name evidence="7" type="primary">rplC</name>
    <name evidence="8" type="ORF">A2563_03400</name>
</gene>
<evidence type="ECO:0000256" key="2">
    <source>
        <dbReference type="ARBA" id="ARBA00022730"/>
    </source>
</evidence>
<name>A0A1F6P9R4_9BACT</name>
<reference evidence="8 9" key="1">
    <citation type="journal article" date="2016" name="Nat. Commun.">
        <title>Thousands of microbial genomes shed light on interconnected biogeochemical processes in an aquifer system.</title>
        <authorList>
            <person name="Anantharaman K."/>
            <person name="Brown C.T."/>
            <person name="Hug L.A."/>
            <person name="Sharon I."/>
            <person name="Castelle C.J."/>
            <person name="Probst A.J."/>
            <person name="Thomas B.C."/>
            <person name="Singh A."/>
            <person name="Wilkins M.J."/>
            <person name="Karaoz U."/>
            <person name="Brodie E.L."/>
            <person name="Williams K.H."/>
            <person name="Hubbard S.S."/>
            <person name="Banfield J.F."/>
        </authorList>
    </citation>
    <scope>NUCLEOTIDE SEQUENCE [LARGE SCALE GENOMIC DNA]</scope>
</reference>
<keyword evidence="4 7" id="KW-0689">Ribosomal protein</keyword>
<dbReference type="GO" id="GO:0019843">
    <property type="term" value="F:rRNA binding"/>
    <property type="evidence" value="ECO:0007669"/>
    <property type="project" value="UniProtKB-UniRule"/>
</dbReference>
<protein>
    <recommendedName>
        <fullName evidence="6 7">Large ribosomal subunit protein uL3</fullName>
    </recommendedName>
</protein>
<proteinExistence type="inferred from homology"/>
<dbReference type="AlphaFoldDB" id="A0A1F6P9R4"/>
<evidence type="ECO:0000256" key="7">
    <source>
        <dbReference type="HAMAP-Rule" id="MF_01325"/>
    </source>
</evidence>
<accession>A0A1F6P9R4</accession>
<keyword evidence="5 7" id="KW-0687">Ribonucleoprotein</keyword>
<dbReference type="Pfam" id="PF00297">
    <property type="entry name" value="Ribosomal_L3"/>
    <property type="match status" value="1"/>
</dbReference>
<dbReference type="EMBL" id="MFRA01000005">
    <property type="protein sequence ID" value="OGH92693.1"/>
    <property type="molecule type" value="Genomic_DNA"/>
</dbReference>
<evidence type="ECO:0000313" key="9">
    <source>
        <dbReference type="Proteomes" id="UP000176634"/>
    </source>
</evidence>
<keyword evidence="2 7" id="KW-0699">rRNA-binding</keyword>
<dbReference type="InterPro" id="IPR019927">
    <property type="entry name" value="Ribosomal_uL3_bac/org-type"/>
</dbReference>
<organism evidence="8 9">
    <name type="scientific">Candidatus Magasanikbacteria bacterium RIFOXYD1_FULL_40_23</name>
    <dbReference type="NCBI Taxonomy" id="1798705"/>
    <lineage>
        <taxon>Bacteria</taxon>
        <taxon>Candidatus Magasanikiibacteriota</taxon>
    </lineage>
</organism>
<evidence type="ECO:0000256" key="3">
    <source>
        <dbReference type="ARBA" id="ARBA00022884"/>
    </source>
</evidence>
<dbReference type="HAMAP" id="MF_01325_B">
    <property type="entry name" value="Ribosomal_uL3_B"/>
    <property type="match status" value="1"/>
</dbReference>
<evidence type="ECO:0000313" key="8">
    <source>
        <dbReference type="EMBL" id="OGH92693.1"/>
    </source>
</evidence>
<sequence length="240" mass="25667">MKFILGKKIGMTQVFLPNGTVVPVTKVQAGPCQIAEVRADNKNGVKAVQIGFGETKETRLAQPQVGHLKDLDKVRNLRDFKVDSNAEVKRGDTITVETFIVGDKVLVVGESKGKGFAGVVKRHHFRGGPASHGHKDNLRMPGSIGAGGVQRVFKGMRMGGRMGGDRVTIKNLEIVEVHPETNELYIKGAVPGGRNALLLISADGELKLKAVQAAPVVEEVIPEVVAEPVVEQVASKNQSA</sequence>
<dbReference type="GO" id="GO:0003735">
    <property type="term" value="F:structural constituent of ribosome"/>
    <property type="evidence" value="ECO:0007669"/>
    <property type="project" value="UniProtKB-UniRule"/>
</dbReference>
<evidence type="ECO:0000256" key="6">
    <source>
        <dbReference type="ARBA" id="ARBA00035243"/>
    </source>
</evidence>
<keyword evidence="3 7" id="KW-0694">RNA-binding</keyword>
<dbReference type="GO" id="GO:0022625">
    <property type="term" value="C:cytosolic large ribosomal subunit"/>
    <property type="evidence" value="ECO:0007669"/>
    <property type="project" value="TreeGrafter"/>
</dbReference>
<dbReference type="InterPro" id="IPR009000">
    <property type="entry name" value="Transl_B-barrel_sf"/>
</dbReference>
<comment type="caution">
    <text evidence="8">The sequence shown here is derived from an EMBL/GenBank/DDBJ whole genome shotgun (WGS) entry which is preliminary data.</text>
</comment>
<dbReference type="Proteomes" id="UP000176634">
    <property type="component" value="Unassembled WGS sequence"/>
</dbReference>
<dbReference type="GO" id="GO:0006412">
    <property type="term" value="P:translation"/>
    <property type="evidence" value="ECO:0007669"/>
    <property type="project" value="UniProtKB-UniRule"/>
</dbReference>
<comment type="function">
    <text evidence="7">One of the primary rRNA binding proteins, it binds directly near the 3'-end of the 23S rRNA, where it nucleates assembly of the 50S subunit.</text>
</comment>
<evidence type="ECO:0000256" key="1">
    <source>
        <dbReference type="ARBA" id="ARBA00006540"/>
    </source>
</evidence>
<dbReference type="SUPFAM" id="SSF50447">
    <property type="entry name" value="Translation proteins"/>
    <property type="match status" value="1"/>
</dbReference>